<dbReference type="EMBL" id="FONZ01000001">
    <property type="protein sequence ID" value="SFE74589.1"/>
    <property type="molecule type" value="Genomic_DNA"/>
</dbReference>
<dbReference type="GO" id="GO:0016853">
    <property type="term" value="F:isomerase activity"/>
    <property type="evidence" value="ECO:0007669"/>
    <property type="project" value="UniProtKB-KW"/>
</dbReference>
<evidence type="ECO:0000313" key="4">
    <source>
        <dbReference type="Proteomes" id="UP000198520"/>
    </source>
</evidence>
<sequence>MNPRIKVDVWSDIACPWCYIGKRRLEKAITLTEADIDVEYHSFELAPDTPHDFEGPIAQFFSERKGVSPAQAEQMFAQVTQIAAGEDLAFDYPAVRHTKTLKAHELLHHAKVKGLQYEMKERLLKAYFTEGVPVGRLDELVRLAEEVGLDGAEVRTALEAGDHADDVAADMAQARAYGINGVPFFVIDGRYGVSGAQEPSVLASVFAQALAERGSLVTPEATSGAGHDHADHAEHDHSHDVDDDLCADGTCAVPSR</sequence>
<organism evidence="3 4">
    <name type="scientific">Flavimobilis marinus</name>
    <dbReference type="NCBI Taxonomy" id="285351"/>
    <lineage>
        <taxon>Bacteria</taxon>
        <taxon>Bacillati</taxon>
        <taxon>Actinomycetota</taxon>
        <taxon>Actinomycetes</taxon>
        <taxon>Micrococcales</taxon>
        <taxon>Jonesiaceae</taxon>
        <taxon>Flavimobilis</taxon>
    </lineage>
</organism>
<gene>
    <name evidence="3" type="ORF">SAMN04488035_0367</name>
</gene>
<dbReference type="InterPro" id="IPR036249">
    <property type="entry name" value="Thioredoxin-like_sf"/>
</dbReference>
<protein>
    <submittedName>
        <fullName evidence="3">Predicted dithiol-disulfide isomerase, DsbA family</fullName>
    </submittedName>
</protein>
<dbReference type="Proteomes" id="UP000198520">
    <property type="component" value="Unassembled WGS sequence"/>
</dbReference>
<dbReference type="STRING" id="285351.SAMN04488035_0367"/>
<dbReference type="AlphaFoldDB" id="A0A1I2D258"/>
<evidence type="ECO:0000313" key="3">
    <source>
        <dbReference type="EMBL" id="SFE74589.1"/>
    </source>
</evidence>
<feature type="compositionally biased region" description="Basic and acidic residues" evidence="1">
    <location>
        <begin position="226"/>
        <end position="240"/>
    </location>
</feature>
<feature type="domain" description="DSBA-like thioredoxin" evidence="2">
    <location>
        <begin position="7"/>
        <end position="205"/>
    </location>
</feature>
<dbReference type="RefSeq" id="WP_093374516.1">
    <property type="nucleotide sequence ID" value="NZ_BNAN01000001.1"/>
</dbReference>
<evidence type="ECO:0000259" key="2">
    <source>
        <dbReference type="Pfam" id="PF01323"/>
    </source>
</evidence>
<dbReference type="Pfam" id="PF01323">
    <property type="entry name" value="DSBA"/>
    <property type="match status" value="1"/>
</dbReference>
<dbReference type="GO" id="GO:0016491">
    <property type="term" value="F:oxidoreductase activity"/>
    <property type="evidence" value="ECO:0007669"/>
    <property type="project" value="InterPro"/>
</dbReference>
<dbReference type="CDD" id="cd03024">
    <property type="entry name" value="DsbA_FrnE"/>
    <property type="match status" value="1"/>
</dbReference>
<dbReference type="OrthoDB" id="9799122at2"/>
<dbReference type="SUPFAM" id="SSF52833">
    <property type="entry name" value="Thioredoxin-like"/>
    <property type="match status" value="1"/>
</dbReference>
<accession>A0A1I2D258</accession>
<keyword evidence="4" id="KW-1185">Reference proteome</keyword>
<name>A0A1I2D258_9MICO</name>
<dbReference type="Gene3D" id="3.40.30.10">
    <property type="entry name" value="Glutaredoxin"/>
    <property type="match status" value="1"/>
</dbReference>
<proteinExistence type="predicted"/>
<evidence type="ECO:0000256" key="1">
    <source>
        <dbReference type="SAM" id="MobiDB-lite"/>
    </source>
</evidence>
<feature type="region of interest" description="Disordered" evidence="1">
    <location>
        <begin position="219"/>
        <end position="242"/>
    </location>
</feature>
<reference evidence="4" key="1">
    <citation type="submission" date="2016-10" db="EMBL/GenBank/DDBJ databases">
        <authorList>
            <person name="Varghese N."/>
            <person name="Submissions S."/>
        </authorList>
    </citation>
    <scope>NUCLEOTIDE SEQUENCE [LARGE SCALE GENOMIC DNA]</scope>
    <source>
        <strain evidence="4">DSM 19083</strain>
    </source>
</reference>
<dbReference type="PANTHER" id="PTHR13887:SF41">
    <property type="entry name" value="THIOREDOXIN SUPERFAMILY PROTEIN"/>
    <property type="match status" value="1"/>
</dbReference>
<dbReference type="InterPro" id="IPR001853">
    <property type="entry name" value="DSBA-like_thioredoxin_dom"/>
</dbReference>
<keyword evidence="3" id="KW-0413">Isomerase</keyword>
<dbReference type="PANTHER" id="PTHR13887">
    <property type="entry name" value="GLUTATHIONE S-TRANSFERASE KAPPA"/>
    <property type="match status" value="1"/>
</dbReference>